<proteinExistence type="predicted"/>
<name>A0A518DHP2_9BACT</name>
<dbReference type="PANTHER" id="PTHR35399">
    <property type="entry name" value="SLR8030 PROTEIN"/>
    <property type="match status" value="1"/>
</dbReference>
<keyword evidence="2" id="KW-1185">Reference proteome</keyword>
<evidence type="ECO:0000313" key="2">
    <source>
        <dbReference type="Proteomes" id="UP000317429"/>
    </source>
</evidence>
<organism evidence="1 2">
    <name type="scientific">Pirellulimonas nuda</name>
    <dbReference type="NCBI Taxonomy" id="2528009"/>
    <lineage>
        <taxon>Bacteria</taxon>
        <taxon>Pseudomonadati</taxon>
        <taxon>Planctomycetota</taxon>
        <taxon>Planctomycetia</taxon>
        <taxon>Pirellulales</taxon>
        <taxon>Lacipirellulaceae</taxon>
        <taxon>Pirellulimonas</taxon>
    </lineage>
</organism>
<dbReference type="EMBL" id="CP036291">
    <property type="protein sequence ID" value="QDU91001.1"/>
    <property type="molecule type" value="Genomic_DNA"/>
</dbReference>
<sequence>MPTSRREFLQWSSAYTAGFLGVQRLIAGDVISAGPAPNRGAGIGYGPLASDPEGLLDLPVGFRYQVISRTGDEMADGLLVPGKPDGMATFPGPDGLTLILRNHENEPTDVGPFGDKNQRLSRIDKALLYDRGEEKWPGYGGVSTVVYDTKQQKVVKQFLSLGGTIRNCAGGPTPWGSWITCEETTARKGDGVLRQYTCEQDHGYAFEVKAGAQPGLQKATPLRDMGRFYREAVAVDPVTGIVYQTEDLKDGLLYRFVPKQPGNLAAGGRLQALAVRDKKSLDTRNYDRQRVAVGDRLSAAWIDMHDVDAPTDELRYQGFNAGAARFGRGEGMWFSDGQIYFACTEGGKKNIGQIWRLEPSAEGDTLELFAEPNDNRMVQNADNLTMSPWGDLVVCEDRQGTTVRLVGVTPRGEFYTLADNNAKGEFAGACFSPDGSTLFVNIQPKGLTLAITGPWHSATV</sequence>
<evidence type="ECO:0000313" key="1">
    <source>
        <dbReference type="EMBL" id="QDU91001.1"/>
    </source>
</evidence>
<dbReference type="OrthoDB" id="9801383at2"/>
<dbReference type="Pfam" id="PF05787">
    <property type="entry name" value="PhoX"/>
    <property type="match status" value="2"/>
</dbReference>
<dbReference type="InterPro" id="IPR008557">
    <property type="entry name" value="PhoX"/>
</dbReference>
<gene>
    <name evidence="1" type="ORF">Pla175_44170</name>
</gene>
<evidence type="ECO:0008006" key="3">
    <source>
        <dbReference type="Google" id="ProtNLM"/>
    </source>
</evidence>
<dbReference type="RefSeq" id="WP_145290599.1">
    <property type="nucleotide sequence ID" value="NZ_CP036291.1"/>
</dbReference>
<reference evidence="1 2" key="1">
    <citation type="submission" date="2019-02" db="EMBL/GenBank/DDBJ databases">
        <title>Deep-cultivation of Planctomycetes and their phenomic and genomic characterization uncovers novel biology.</title>
        <authorList>
            <person name="Wiegand S."/>
            <person name="Jogler M."/>
            <person name="Boedeker C."/>
            <person name="Pinto D."/>
            <person name="Vollmers J."/>
            <person name="Rivas-Marin E."/>
            <person name="Kohn T."/>
            <person name="Peeters S.H."/>
            <person name="Heuer A."/>
            <person name="Rast P."/>
            <person name="Oberbeckmann S."/>
            <person name="Bunk B."/>
            <person name="Jeske O."/>
            <person name="Meyerdierks A."/>
            <person name="Storesund J.E."/>
            <person name="Kallscheuer N."/>
            <person name="Luecker S."/>
            <person name="Lage O.M."/>
            <person name="Pohl T."/>
            <person name="Merkel B.J."/>
            <person name="Hornburger P."/>
            <person name="Mueller R.-W."/>
            <person name="Bruemmer F."/>
            <person name="Labrenz M."/>
            <person name="Spormann A.M."/>
            <person name="Op den Camp H."/>
            <person name="Overmann J."/>
            <person name="Amann R."/>
            <person name="Jetten M.S.M."/>
            <person name="Mascher T."/>
            <person name="Medema M.H."/>
            <person name="Devos D.P."/>
            <person name="Kaster A.-K."/>
            <person name="Ovreas L."/>
            <person name="Rohde M."/>
            <person name="Galperin M.Y."/>
            <person name="Jogler C."/>
        </authorList>
    </citation>
    <scope>NUCLEOTIDE SEQUENCE [LARGE SCALE GENOMIC DNA]</scope>
    <source>
        <strain evidence="1 2">Pla175</strain>
    </source>
</reference>
<dbReference type="SUPFAM" id="SSF63829">
    <property type="entry name" value="Calcium-dependent phosphotriesterase"/>
    <property type="match status" value="1"/>
</dbReference>
<dbReference type="KEGG" id="pnd:Pla175_44170"/>
<dbReference type="AlphaFoldDB" id="A0A518DHP2"/>
<dbReference type="Proteomes" id="UP000317429">
    <property type="component" value="Chromosome"/>
</dbReference>
<protein>
    <recommendedName>
        <fullName evidence="3">Phosphatase</fullName>
    </recommendedName>
</protein>
<accession>A0A518DHP2</accession>
<dbReference type="PANTHER" id="PTHR35399:SF4">
    <property type="entry name" value="MEMBRANE PROTEIN"/>
    <property type="match status" value="1"/>
</dbReference>